<dbReference type="PANTHER" id="PTHR46580">
    <property type="entry name" value="SENSOR KINASE-RELATED"/>
    <property type="match status" value="1"/>
</dbReference>
<dbReference type="SUPFAM" id="SSF69318">
    <property type="entry name" value="Integrin alpha N-terminal domain"/>
    <property type="match status" value="1"/>
</dbReference>
<evidence type="ECO:0000313" key="3">
    <source>
        <dbReference type="Proteomes" id="UP000450000"/>
    </source>
</evidence>
<dbReference type="PANTHER" id="PTHR46580:SF4">
    <property type="entry name" value="ATP_GTP-BINDING PROTEIN"/>
    <property type="match status" value="1"/>
</dbReference>
<dbReference type="Gene3D" id="2.130.10.130">
    <property type="entry name" value="Integrin alpha, N-terminal"/>
    <property type="match status" value="1"/>
</dbReference>
<dbReference type="EMBL" id="WBOF01000002">
    <property type="protein sequence ID" value="MQS15955.1"/>
    <property type="molecule type" value="Genomic_DNA"/>
</dbReference>
<dbReference type="SUPFAM" id="SSF50370">
    <property type="entry name" value="Ricin B-like lectins"/>
    <property type="match status" value="1"/>
</dbReference>
<comment type="caution">
    <text evidence="2">The sequence shown here is derived from an EMBL/GenBank/DDBJ whole genome shotgun (WGS) entry which is preliminary data.</text>
</comment>
<evidence type="ECO:0000256" key="1">
    <source>
        <dbReference type="ARBA" id="ARBA00022729"/>
    </source>
</evidence>
<keyword evidence="3" id="KW-1185">Reference proteome</keyword>
<dbReference type="OrthoDB" id="468550at2"/>
<name>A0A6N7KYR4_9ACTN</name>
<sequence>MLLTGLSFSVGQASALVSPAAFEIQNQATGLCIQATSDVHPYQIELHPCGSSDDQYFGVRDHNTFVDLATGGTCLATDTQGNALSVLCGESAYNVHWMAGSVQGDWTTISSPNGCYLKILNGMTPACMPGFQGSNAQWRMIYGHPNHHNGTEAGMGRVKWADFDGDGKADYLTIGADGAVNVWLNKGGDGHGGWQALGQVATGLTSDTSRVRFADFDGDGLADYLCINPDGSVHVYLNRGGDGHGGWQDLGQVATGLTSDASRVRFADIDGDGRADYNVINADGSVTTYLNNGGDSGAGWVNYGQIATGFTTDPSRVRLADIDGDGKADYSVINGSGAVSTYLNRGGDGHGGWSDYGQIATGVTSDQNAVALADFTGDGMADYISTNPNGSVNVFRNDGGDGHGGWTDLGQIATGA</sequence>
<proteinExistence type="predicted"/>
<dbReference type="InterPro" id="IPR035992">
    <property type="entry name" value="Ricin_B-like_lectins"/>
</dbReference>
<gene>
    <name evidence="2" type="ORF">F7Q99_27795</name>
</gene>
<dbReference type="Pfam" id="PF13517">
    <property type="entry name" value="FG-GAP_3"/>
    <property type="match status" value="2"/>
</dbReference>
<protein>
    <submittedName>
        <fullName evidence="2">VCBS repeat-containing protein</fullName>
    </submittedName>
</protein>
<dbReference type="AlphaFoldDB" id="A0A6N7KYR4"/>
<keyword evidence="1" id="KW-0732">Signal</keyword>
<dbReference type="Proteomes" id="UP000450000">
    <property type="component" value="Unassembled WGS sequence"/>
</dbReference>
<organism evidence="2 3">
    <name type="scientific">Streptomyces kaniharaensis</name>
    <dbReference type="NCBI Taxonomy" id="212423"/>
    <lineage>
        <taxon>Bacteria</taxon>
        <taxon>Bacillati</taxon>
        <taxon>Actinomycetota</taxon>
        <taxon>Actinomycetes</taxon>
        <taxon>Kitasatosporales</taxon>
        <taxon>Streptomycetaceae</taxon>
        <taxon>Streptomyces</taxon>
    </lineage>
</organism>
<dbReference type="InterPro" id="IPR028994">
    <property type="entry name" value="Integrin_alpha_N"/>
</dbReference>
<reference evidence="2 3" key="1">
    <citation type="submission" date="2019-09" db="EMBL/GenBank/DDBJ databases">
        <title>Genome Sequences of Streptomyces kaniharaensis ATCC 21070.</title>
        <authorList>
            <person name="Zhu W."/>
            <person name="De Crecy-Lagard V."/>
            <person name="Richards N.G."/>
        </authorList>
    </citation>
    <scope>NUCLEOTIDE SEQUENCE [LARGE SCALE GENOMIC DNA]</scope>
    <source>
        <strain evidence="2 3">SF-557</strain>
    </source>
</reference>
<dbReference type="InterPro" id="IPR013517">
    <property type="entry name" value="FG-GAP"/>
</dbReference>
<evidence type="ECO:0000313" key="2">
    <source>
        <dbReference type="EMBL" id="MQS15955.1"/>
    </source>
</evidence>
<accession>A0A6N7KYR4</accession>
<dbReference type="PROSITE" id="PS50231">
    <property type="entry name" value="RICIN_B_LECTIN"/>
    <property type="match status" value="1"/>
</dbReference>